<sequence>MDILNINTGLLPIKAHFFLYYAANSPINPFLSTIAKQRGYSSSVFGNILTLLLLLTIVVKPLTGYITDRWKCRRTVFLCAILLNGLITPTLYLIPGATSSTGELSNAETFGSLQFWWFAAVVILRMILFMIGEVLQETICIKILDGDTEKFGKQRLWGAAGWGIMSMVAGAAIDWYSSGLTQKNHLPGYLISASSFLIDFIVVLNLKVPETSGPTTNILKDVKIVLKNAKVCVFLVWATAGGMFMAYICYYFIWYVDDLATIYHPERMSMLSLIAGLSLTIDCFGGEVPFFYLSGKYNHNMLYHKYQINLNAKYFNK</sequence>
<dbReference type="InterPro" id="IPR051717">
    <property type="entry name" value="MFS_MFSD6"/>
</dbReference>
<dbReference type="PANTHER" id="PTHR16172:SF37">
    <property type="entry name" value="RE36877P"/>
    <property type="match status" value="1"/>
</dbReference>
<feature type="transmembrane region" description="Helical" evidence="6">
    <location>
        <begin position="44"/>
        <end position="63"/>
    </location>
</feature>
<keyword evidence="4 6" id="KW-1133">Transmembrane helix</keyword>
<feature type="transmembrane region" description="Helical" evidence="6">
    <location>
        <begin position="188"/>
        <end position="208"/>
    </location>
</feature>
<dbReference type="EMBL" id="OU899035">
    <property type="protein sequence ID" value="CAH1725099.1"/>
    <property type="molecule type" value="Genomic_DNA"/>
</dbReference>
<dbReference type="AlphaFoldDB" id="A0A9P0J141"/>
<keyword evidence="5 6" id="KW-0472">Membrane</keyword>
<keyword evidence="3 6" id="KW-0812">Transmembrane</keyword>
<accession>A0A9P0J141</accession>
<keyword evidence="9" id="KW-1185">Reference proteome</keyword>
<organism evidence="8 9">
    <name type="scientific">Aphis gossypii</name>
    <name type="common">Cotton aphid</name>
    <dbReference type="NCBI Taxonomy" id="80765"/>
    <lineage>
        <taxon>Eukaryota</taxon>
        <taxon>Metazoa</taxon>
        <taxon>Ecdysozoa</taxon>
        <taxon>Arthropoda</taxon>
        <taxon>Hexapoda</taxon>
        <taxon>Insecta</taxon>
        <taxon>Pterygota</taxon>
        <taxon>Neoptera</taxon>
        <taxon>Paraneoptera</taxon>
        <taxon>Hemiptera</taxon>
        <taxon>Sternorrhyncha</taxon>
        <taxon>Aphidomorpha</taxon>
        <taxon>Aphidoidea</taxon>
        <taxon>Aphididae</taxon>
        <taxon>Aphidini</taxon>
        <taxon>Aphis</taxon>
        <taxon>Aphis</taxon>
    </lineage>
</organism>
<name>A0A9P0J141_APHGO</name>
<feature type="domain" description="Major facilitator superfamily associated" evidence="7">
    <location>
        <begin position="12"/>
        <end position="260"/>
    </location>
</feature>
<evidence type="ECO:0000259" key="7">
    <source>
        <dbReference type="Pfam" id="PF12832"/>
    </source>
</evidence>
<dbReference type="GO" id="GO:0016020">
    <property type="term" value="C:membrane"/>
    <property type="evidence" value="ECO:0007669"/>
    <property type="project" value="UniProtKB-SubCell"/>
</dbReference>
<feature type="transmembrane region" description="Helical" evidence="6">
    <location>
        <begin position="156"/>
        <end position="176"/>
    </location>
</feature>
<reference evidence="8" key="2">
    <citation type="submission" date="2022-10" db="EMBL/GenBank/DDBJ databases">
        <authorList>
            <consortium name="ENA_rothamsted_submissions"/>
            <consortium name="culmorum"/>
            <person name="King R."/>
        </authorList>
    </citation>
    <scope>NUCLEOTIDE SEQUENCE</scope>
</reference>
<dbReference type="Proteomes" id="UP001154329">
    <property type="component" value="Chromosome 2"/>
</dbReference>
<feature type="transmembrane region" description="Helical" evidence="6">
    <location>
        <begin position="229"/>
        <end position="253"/>
    </location>
</feature>
<dbReference type="Pfam" id="PF12832">
    <property type="entry name" value="MFS_1_like"/>
    <property type="match status" value="1"/>
</dbReference>
<dbReference type="Gene3D" id="1.20.1250.20">
    <property type="entry name" value="MFS general substrate transporter like domains"/>
    <property type="match status" value="2"/>
</dbReference>
<dbReference type="PANTHER" id="PTHR16172">
    <property type="entry name" value="MAJOR FACILITATOR SUPERFAMILY DOMAIN-CONTAINING PROTEIN 6-LIKE"/>
    <property type="match status" value="1"/>
</dbReference>
<gene>
    <name evidence="8" type="ORF">APHIGO_LOCUS6258</name>
</gene>
<evidence type="ECO:0000313" key="9">
    <source>
        <dbReference type="Proteomes" id="UP001154329"/>
    </source>
</evidence>
<protein>
    <recommendedName>
        <fullName evidence="7">Major facilitator superfamily associated domain-containing protein</fullName>
    </recommendedName>
</protein>
<comment type="subcellular location">
    <subcellularLocation>
        <location evidence="1">Membrane</location>
        <topology evidence="1">Multi-pass membrane protein</topology>
    </subcellularLocation>
</comment>
<reference evidence="8" key="1">
    <citation type="submission" date="2022-02" db="EMBL/GenBank/DDBJ databases">
        <authorList>
            <person name="King R."/>
        </authorList>
    </citation>
    <scope>NUCLEOTIDE SEQUENCE</scope>
</reference>
<evidence type="ECO:0000256" key="4">
    <source>
        <dbReference type="ARBA" id="ARBA00022989"/>
    </source>
</evidence>
<feature type="transmembrane region" description="Helical" evidence="6">
    <location>
        <begin position="273"/>
        <end position="293"/>
    </location>
</feature>
<feature type="transmembrane region" description="Helical" evidence="6">
    <location>
        <begin position="75"/>
        <end position="95"/>
    </location>
</feature>
<dbReference type="InterPro" id="IPR036259">
    <property type="entry name" value="MFS_trans_sf"/>
</dbReference>
<proteinExistence type="inferred from homology"/>
<comment type="similarity">
    <text evidence="2">Belongs to the major facilitator superfamily. MFSD6 family.</text>
</comment>
<evidence type="ECO:0000256" key="5">
    <source>
        <dbReference type="ARBA" id="ARBA00023136"/>
    </source>
</evidence>
<evidence type="ECO:0000256" key="2">
    <source>
        <dbReference type="ARBA" id="ARBA00005241"/>
    </source>
</evidence>
<dbReference type="SUPFAM" id="SSF103473">
    <property type="entry name" value="MFS general substrate transporter"/>
    <property type="match status" value="1"/>
</dbReference>
<dbReference type="InterPro" id="IPR024989">
    <property type="entry name" value="MFS_assoc_dom"/>
</dbReference>
<evidence type="ECO:0000256" key="6">
    <source>
        <dbReference type="SAM" id="Phobius"/>
    </source>
</evidence>
<evidence type="ECO:0000256" key="3">
    <source>
        <dbReference type="ARBA" id="ARBA00022692"/>
    </source>
</evidence>
<evidence type="ECO:0000256" key="1">
    <source>
        <dbReference type="ARBA" id="ARBA00004141"/>
    </source>
</evidence>
<evidence type="ECO:0000313" key="8">
    <source>
        <dbReference type="EMBL" id="CAH1725099.1"/>
    </source>
</evidence>
<feature type="transmembrane region" description="Helical" evidence="6">
    <location>
        <begin position="115"/>
        <end position="135"/>
    </location>
</feature>